<gene>
    <name evidence="6" type="ORF">ET996_12925</name>
</gene>
<reference evidence="6 7" key="1">
    <citation type="submission" date="2019-01" db="EMBL/GenBank/DDBJ databases">
        <title>Lactibacter flavus gen. nov., sp. nov., a novel bacterium of the family Propionibacteriaceae isolated from raw milk and dairy products.</title>
        <authorList>
            <person name="Huptas C."/>
            <person name="Wenning M."/>
            <person name="Breitenwieser F."/>
            <person name="Doll E."/>
            <person name="Von Neubeck M."/>
            <person name="Busse H.-J."/>
            <person name="Scherer S."/>
        </authorList>
    </citation>
    <scope>NUCLEOTIDE SEQUENCE [LARGE SCALE GENOMIC DNA]</scope>
    <source>
        <strain evidence="6 7">DSM 22130</strain>
    </source>
</reference>
<dbReference type="EMBL" id="SDMR01000020">
    <property type="protein sequence ID" value="TBT93028.1"/>
    <property type="molecule type" value="Genomic_DNA"/>
</dbReference>
<evidence type="ECO:0000256" key="3">
    <source>
        <dbReference type="ARBA" id="ARBA00023004"/>
    </source>
</evidence>
<keyword evidence="7" id="KW-1185">Reference proteome</keyword>
<keyword evidence="1" id="KW-0004">4Fe-4S</keyword>
<protein>
    <recommendedName>
        <fullName evidence="5">NADH-ubiquinone oxidoreductase 51kDa subunit FMN-binding domain-containing protein</fullName>
    </recommendedName>
</protein>
<name>A0A4V2JSX2_PROTD</name>
<dbReference type="Gene3D" id="3.40.50.11540">
    <property type="entry name" value="NADH-ubiquinone oxidoreductase 51kDa subunit"/>
    <property type="match status" value="1"/>
</dbReference>
<dbReference type="Proteomes" id="UP000291933">
    <property type="component" value="Unassembled WGS sequence"/>
</dbReference>
<dbReference type="GO" id="GO:0051539">
    <property type="term" value="F:4 iron, 4 sulfur cluster binding"/>
    <property type="evidence" value="ECO:0007669"/>
    <property type="project" value="UniProtKB-KW"/>
</dbReference>
<keyword evidence="4" id="KW-0411">Iron-sulfur</keyword>
<feature type="domain" description="NADH-ubiquinone oxidoreductase 51kDa subunit FMN-binding" evidence="5">
    <location>
        <begin position="13"/>
        <end position="127"/>
    </location>
</feature>
<comment type="caution">
    <text evidence="6">The sequence shown here is derived from an EMBL/GenBank/DDBJ whole genome shotgun (WGS) entry which is preliminary data.</text>
</comment>
<dbReference type="GO" id="GO:0046872">
    <property type="term" value="F:metal ion binding"/>
    <property type="evidence" value="ECO:0007669"/>
    <property type="project" value="UniProtKB-KW"/>
</dbReference>
<dbReference type="AlphaFoldDB" id="A0A4V2JSX2"/>
<evidence type="ECO:0000256" key="1">
    <source>
        <dbReference type="ARBA" id="ARBA00022485"/>
    </source>
</evidence>
<accession>A0A4V2JSX2</accession>
<keyword evidence="3" id="KW-0408">Iron</keyword>
<evidence type="ECO:0000256" key="4">
    <source>
        <dbReference type="ARBA" id="ARBA00023014"/>
    </source>
</evidence>
<organism evidence="6 7">
    <name type="scientific">Propioniciclava tarda</name>
    <dbReference type="NCBI Taxonomy" id="433330"/>
    <lineage>
        <taxon>Bacteria</taxon>
        <taxon>Bacillati</taxon>
        <taxon>Actinomycetota</taxon>
        <taxon>Actinomycetes</taxon>
        <taxon>Propionibacteriales</taxon>
        <taxon>Propionibacteriaceae</taxon>
        <taxon>Propioniciclava</taxon>
    </lineage>
</organism>
<dbReference type="OrthoDB" id="9805533at2"/>
<evidence type="ECO:0000256" key="2">
    <source>
        <dbReference type="ARBA" id="ARBA00022723"/>
    </source>
</evidence>
<dbReference type="Pfam" id="PF01512">
    <property type="entry name" value="Complex1_51K"/>
    <property type="match status" value="1"/>
</dbReference>
<dbReference type="PANTHER" id="PTHR43578:SF3">
    <property type="entry name" value="NADH-QUINONE OXIDOREDUCTASE SUBUNIT F"/>
    <property type="match status" value="1"/>
</dbReference>
<evidence type="ECO:0000313" key="7">
    <source>
        <dbReference type="Proteomes" id="UP000291933"/>
    </source>
</evidence>
<dbReference type="InterPro" id="IPR037225">
    <property type="entry name" value="Nuo51_FMN-bd_sf"/>
</dbReference>
<evidence type="ECO:0000313" key="6">
    <source>
        <dbReference type="EMBL" id="TBT93028.1"/>
    </source>
</evidence>
<evidence type="ECO:0000259" key="5">
    <source>
        <dbReference type="Pfam" id="PF01512"/>
    </source>
</evidence>
<proteinExistence type="predicted"/>
<dbReference type="InterPro" id="IPR011538">
    <property type="entry name" value="Nuo51_FMN-bd"/>
</dbReference>
<sequence>MRVPVADAVAELEASGLRGRGGAGFPFSRKLATAARRGATVVVTLSEGEPASLKDAVLALTRPHLILDGAAASALTVGAKQVHVVLPGEHPQVADAIRRALAERRDRGIAWRTHVAGSRWGPGDERAAAACRLATLRRTRAVPRTAARTDLP</sequence>
<dbReference type="SUPFAM" id="SSF142019">
    <property type="entry name" value="Nqo1 FMN-binding domain-like"/>
    <property type="match status" value="1"/>
</dbReference>
<dbReference type="PANTHER" id="PTHR43578">
    <property type="entry name" value="NADH-QUINONE OXIDOREDUCTASE SUBUNIT F"/>
    <property type="match status" value="1"/>
</dbReference>
<keyword evidence="2" id="KW-0479">Metal-binding</keyword>